<gene>
    <name evidence="5" type="ORF">JYB87_01460</name>
</gene>
<sequence length="461" mass="51443">MVEVNLSKGWAFTTIGSVARVSSGVGFPIKYQGKSEGLYPVYKVGDVSKAVTTKNGNLAVAGHYVDEREVAELKGEVFPVGATLFAKIGEAVKLNRRAFVRKPGLADNNVMAVIPDKSDSNRFLYHFLRVIDLTETSRSTTVPSIRKGDIEEVELYLPPLAEQKVIADKLDTLLAQVESTKARLERISDILKHFRQSVLSAAVSGKLTEEWRKRNISQFPYPRLQLGKIIHEMRNGLSSKPNELGNGYPILRISSVRPLSLDQNDVRHLDVSETEKERYALRPRDLLFTRYNGSIEFVGVCAQVKSLDHDVLLYPDKLIRVRVNNEHVTSEYLELFSACQEARDYVQSLVKSTSGQKGISGADFKKMDVALPAIIEQIEIARRVEELFTFADSIEQKATAALGRVNNLTQSILAKAFRGELTADWRAANPDLISGENSAEALLAKIQTERSKLVQRKSRRA</sequence>
<proteinExistence type="inferred from homology"/>
<comment type="similarity">
    <text evidence="1">Belongs to the type-I restriction system S methylase family.</text>
</comment>
<organism evidence="5 6">
    <name type="scientific">Shewanella avicenniae</name>
    <dbReference type="NCBI Taxonomy" id="2814294"/>
    <lineage>
        <taxon>Bacteria</taxon>
        <taxon>Pseudomonadati</taxon>
        <taxon>Pseudomonadota</taxon>
        <taxon>Gammaproteobacteria</taxon>
        <taxon>Alteromonadales</taxon>
        <taxon>Shewanellaceae</taxon>
        <taxon>Shewanella</taxon>
    </lineage>
</organism>
<dbReference type="EMBL" id="CP071503">
    <property type="protein sequence ID" value="QSX33951.1"/>
    <property type="molecule type" value="Genomic_DNA"/>
</dbReference>
<name>A0ABX7QTE1_9GAMM</name>
<evidence type="ECO:0000259" key="4">
    <source>
        <dbReference type="Pfam" id="PF01420"/>
    </source>
</evidence>
<protein>
    <submittedName>
        <fullName evidence="5">Restriction endonuclease subunit S</fullName>
    </submittedName>
</protein>
<evidence type="ECO:0000256" key="3">
    <source>
        <dbReference type="ARBA" id="ARBA00023125"/>
    </source>
</evidence>
<keyword evidence="5" id="KW-0378">Hydrolase</keyword>
<dbReference type="PANTHER" id="PTHR43140">
    <property type="entry name" value="TYPE-1 RESTRICTION ENZYME ECOKI SPECIFICITY PROTEIN"/>
    <property type="match status" value="1"/>
</dbReference>
<keyword evidence="5" id="KW-0255">Endonuclease</keyword>
<dbReference type="GO" id="GO:0004519">
    <property type="term" value="F:endonuclease activity"/>
    <property type="evidence" value="ECO:0007669"/>
    <property type="project" value="UniProtKB-KW"/>
</dbReference>
<dbReference type="InterPro" id="IPR051212">
    <property type="entry name" value="Type-I_RE_S_subunit"/>
</dbReference>
<evidence type="ECO:0000256" key="1">
    <source>
        <dbReference type="ARBA" id="ARBA00010923"/>
    </source>
</evidence>
<dbReference type="PANTHER" id="PTHR43140:SF1">
    <property type="entry name" value="TYPE I RESTRICTION ENZYME ECOKI SPECIFICITY SUBUNIT"/>
    <property type="match status" value="1"/>
</dbReference>
<dbReference type="CDD" id="cd17250">
    <property type="entry name" value="RMtype1_S_Eco4255II_TRD2-CR2_like"/>
    <property type="match status" value="1"/>
</dbReference>
<keyword evidence="3" id="KW-0238">DNA-binding</keyword>
<feature type="domain" description="Type I restriction modification DNA specificity" evidence="4">
    <location>
        <begin position="8"/>
        <end position="187"/>
    </location>
</feature>
<keyword evidence="2" id="KW-0680">Restriction system</keyword>
<evidence type="ECO:0000256" key="2">
    <source>
        <dbReference type="ARBA" id="ARBA00022747"/>
    </source>
</evidence>
<dbReference type="InterPro" id="IPR044946">
    <property type="entry name" value="Restrct_endonuc_typeI_TRD_sf"/>
</dbReference>
<reference evidence="5 6" key="1">
    <citation type="submission" date="2021-03" db="EMBL/GenBank/DDBJ databases">
        <title>Novel species identification of genus Shewanella.</title>
        <authorList>
            <person name="Liu G."/>
            <person name="Zhang Q."/>
        </authorList>
    </citation>
    <scope>NUCLEOTIDE SEQUENCE [LARGE SCALE GENOMIC DNA]</scope>
    <source>
        <strain evidence="5 6">FJAT-51800</strain>
    </source>
</reference>
<evidence type="ECO:0000313" key="6">
    <source>
        <dbReference type="Proteomes" id="UP000662770"/>
    </source>
</evidence>
<dbReference type="InterPro" id="IPR000055">
    <property type="entry name" value="Restrct_endonuc_typeI_TRD"/>
</dbReference>
<dbReference type="RefSeq" id="WP_207355159.1">
    <property type="nucleotide sequence ID" value="NZ_CP071503.1"/>
</dbReference>
<dbReference type="Gene3D" id="3.90.220.20">
    <property type="entry name" value="DNA methylase specificity domains"/>
    <property type="match status" value="2"/>
</dbReference>
<dbReference type="Pfam" id="PF01420">
    <property type="entry name" value="Methylase_S"/>
    <property type="match status" value="1"/>
</dbReference>
<accession>A0ABX7QTE1</accession>
<keyword evidence="5" id="KW-0540">Nuclease</keyword>
<keyword evidence="6" id="KW-1185">Reference proteome</keyword>
<evidence type="ECO:0000313" key="5">
    <source>
        <dbReference type="EMBL" id="QSX33951.1"/>
    </source>
</evidence>
<dbReference type="SUPFAM" id="SSF116734">
    <property type="entry name" value="DNA methylase specificity domain"/>
    <property type="match status" value="2"/>
</dbReference>
<dbReference type="CDD" id="cd17261">
    <property type="entry name" value="RMtype1_S_EcoKI-TRD2-CR2_like"/>
    <property type="match status" value="1"/>
</dbReference>
<dbReference type="Proteomes" id="UP000662770">
    <property type="component" value="Chromosome"/>
</dbReference>